<keyword evidence="9" id="KW-0493">Microtubule</keyword>
<dbReference type="GO" id="GO:0042729">
    <property type="term" value="C:DASH complex"/>
    <property type="evidence" value="ECO:0007669"/>
    <property type="project" value="InterPro"/>
</dbReference>
<keyword evidence="14" id="KW-0131">Cell cycle</keyword>
<keyword evidence="8" id="KW-0132">Cell division</keyword>
<accession>A0AAN6N9J1</accession>
<dbReference type="EMBL" id="MU853780">
    <property type="protein sequence ID" value="KAK3941694.1"/>
    <property type="molecule type" value="Genomic_DNA"/>
</dbReference>
<comment type="similarity">
    <text evidence="4">Belongs to the DASH complex DAD1 family.</text>
</comment>
<evidence type="ECO:0000313" key="18">
    <source>
        <dbReference type="EMBL" id="KAK3941694.1"/>
    </source>
</evidence>
<name>A0AAN6N9J1_9PEZI</name>
<dbReference type="GO" id="GO:0072686">
    <property type="term" value="C:mitotic spindle"/>
    <property type="evidence" value="ECO:0007669"/>
    <property type="project" value="InterPro"/>
</dbReference>
<sequence length="87" mass="9561">MMASRSTAAAGGGGGGREKTYFEQQRELLIGEIAMVGNDFSSVEALWSQFESVMAKPEDQHNTETEGHEGNVEQKSTPQPKQEEEEE</sequence>
<evidence type="ECO:0000256" key="14">
    <source>
        <dbReference type="ARBA" id="ARBA00023306"/>
    </source>
</evidence>
<evidence type="ECO:0000256" key="13">
    <source>
        <dbReference type="ARBA" id="ARBA00023242"/>
    </source>
</evidence>
<gene>
    <name evidence="18" type="ORF">QBC46DRAFT_91101</name>
</gene>
<keyword evidence="19" id="KW-1185">Reference proteome</keyword>
<reference evidence="19" key="1">
    <citation type="journal article" date="2023" name="Mol. Phylogenet. Evol.">
        <title>Genome-scale phylogeny and comparative genomics of the fungal order Sordariales.</title>
        <authorList>
            <person name="Hensen N."/>
            <person name="Bonometti L."/>
            <person name="Westerberg I."/>
            <person name="Brannstrom I.O."/>
            <person name="Guillou S."/>
            <person name="Cros-Aarteil S."/>
            <person name="Calhoun S."/>
            <person name="Haridas S."/>
            <person name="Kuo A."/>
            <person name="Mondo S."/>
            <person name="Pangilinan J."/>
            <person name="Riley R."/>
            <person name="LaButti K."/>
            <person name="Andreopoulos B."/>
            <person name="Lipzen A."/>
            <person name="Chen C."/>
            <person name="Yan M."/>
            <person name="Daum C."/>
            <person name="Ng V."/>
            <person name="Clum A."/>
            <person name="Steindorff A."/>
            <person name="Ohm R.A."/>
            <person name="Martin F."/>
            <person name="Silar P."/>
            <person name="Natvig D.O."/>
            <person name="Lalanne C."/>
            <person name="Gautier V."/>
            <person name="Ament-Velasquez S.L."/>
            <person name="Kruys A."/>
            <person name="Hutchinson M.I."/>
            <person name="Powell A.J."/>
            <person name="Barry K."/>
            <person name="Miller A.N."/>
            <person name="Grigoriev I.V."/>
            <person name="Debuchy R."/>
            <person name="Gladieux P."/>
            <person name="Hiltunen Thoren M."/>
            <person name="Johannesson H."/>
        </authorList>
    </citation>
    <scope>NUCLEOTIDE SEQUENCE [LARGE SCALE GENOMIC DNA]</scope>
    <source>
        <strain evidence="19">CBS 340.73</strain>
    </source>
</reference>
<keyword evidence="11" id="KW-0995">Kinetochore</keyword>
<comment type="caution">
    <text evidence="18">The sequence shown here is derived from an EMBL/GenBank/DDBJ whole genome shotgun (WGS) entry which is preliminary data.</text>
</comment>
<protein>
    <recommendedName>
        <fullName evidence="5">DASH complex subunit DAD1</fullName>
    </recommendedName>
    <alternativeName>
        <fullName evidence="16">Outer kinetochore protein DAD1</fullName>
    </alternativeName>
</protein>
<dbReference type="GO" id="GO:0005876">
    <property type="term" value="C:spindle microtubule"/>
    <property type="evidence" value="ECO:0007669"/>
    <property type="project" value="TreeGrafter"/>
</dbReference>
<dbReference type="PANTHER" id="PTHR28025">
    <property type="entry name" value="DASH COMPLEX SUBUNIT DAD1"/>
    <property type="match status" value="1"/>
</dbReference>
<evidence type="ECO:0000256" key="3">
    <source>
        <dbReference type="ARBA" id="ARBA00004629"/>
    </source>
</evidence>
<evidence type="ECO:0000256" key="2">
    <source>
        <dbReference type="ARBA" id="ARBA00004186"/>
    </source>
</evidence>
<evidence type="ECO:0000256" key="15">
    <source>
        <dbReference type="ARBA" id="ARBA00023328"/>
    </source>
</evidence>
<evidence type="ECO:0000256" key="12">
    <source>
        <dbReference type="ARBA" id="ARBA00023212"/>
    </source>
</evidence>
<evidence type="ECO:0000256" key="17">
    <source>
        <dbReference type="SAM" id="MobiDB-lite"/>
    </source>
</evidence>
<evidence type="ECO:0000256" key="5">
    <source>
        <dbReference type="ARBA" id="ARBA00020261"/>
    </source>
</evidence>
<evidence type="ECO:0000256" key="6">
    <source>
        <dbReference type="ARBA" id="ARBA00022454"/>
    </source>
</evidence>
<dbReference type="Proteomes" id="UP001303473">
    <property type="component" value="Unassembled WGS sequence"/>
</dbReference>
<evidence type="ECO:0000256" key="4">
    <source>
        <dbReference type="ARBA" id="ARBA00010146"/>
    </source>
</evidence>
<dbReference type="AlphaFoldDB" id="A0AAN6N9J1"/>
<proteinExistence type="inferred from homology"/>
<evidence type="ECO:0000256" key="8">
    <source>
        <dbReference type="ARBA" id="ARBA00022618"/>
    </source>
</evidence>
<comment type="subcellular location">
    <subcellularLocation>
        <location evidence="3">Chromosome</location>
        <location evidence="3">Centromere</location>
        <location evidence="3">Kinetochore</location>
    </subcellularLocation>
    <subcellularLocation>
        <location evidence="2">Cytoplasm</location>
        <location evidence="2">Cytoskeleton</location>
        <location evidence="2">Spindle</location>
    </subcellularLocation>
    <subcellularLocation>
        <location evidence="1">Nucleus</location>
    </subcellularLocation>
</comment>
<feature type="region of interest" description="Disordered" evidence="17">
    <location>
        <begin position="54"/>
        <end position="87"/>
    </location>
</feature>
<dbReference type="PANTHER" id="PTHR28025:SF1">
    <property type="entry name" value="DASH COMPLEX SUBUNIT DAD1"/>
    <property type="match status" value="1"/>
</dbReference>
<dbReference type="GO" id="GO:0051301">
    <property type="term" value="P:cell division"/>
    <property type="evidence" value="ECO:0007669"/>
    <property type="project" value="UniProtKB-KW"/>
</dbReference>
<dbReference type="InterPro" id="IPR013958">
    <property type="entry name" value="DASH_Dad1"/>
</dbReference>
<evidence type="ECO:0000256" key="1">
    <source>
        <dbReference type="ARBA" id="ARBA00004123"/>
    </source>
</evidence>
<keyword evidence="10" id="KW-0498">Mitosis</keyword>
<evidence type="ECO:0000256" key="11">
    <source>
        <dbReference type="ARBA" id="ARBA00022838"/>
    </source>
</evidence>
<keyword evidence="6" id="KW-0158">Chromosome</keyword>
<evidence type="ECO:0000256" key="16">
    <source>
        <dbReference type="ARBA" id="ARBA00030566"/>
    </source>
</evidence>
<evidence type="ECO:0000256" key="9">
    <source>
        <dbReference type="ARBA" id="ARBA00022701"/>
    </source>
</evidence>
<keyword evidence="13" id="KW-0539">Nucleus</keyword>
<dbReference type="GO" id="GO:0051010">
    <property type="term" value="F:microtubule plus-end binding"/>
    <property type="evidence" value="ECO:0007669"/>
    <property type="project" value="TreeGrafter"/>
</dbReference>
<keyword evidence="15" id="KW-0137">Centromere</keyword>
<feature type="compositionally biased region" description="Basic and acidic residues" evidence="17">
    <location>
        <begin position="56"/>
        <end position="72"/>
    </location>
</feature>
<organism evidence="18 19">
    <name type="scientific">Diplogelasinospora grovesii</name>
    <dbReference type="NCBI Taxonomy" id="303347"/>
    <lineage>
        <taxon>Eukaryota</taxon>
        <taxon>Fungi</taxon>
        <taxon>Dikarya</taxon>
        <taxon>Ascomycota</taxon>
        <taxon>Pezizomycotina</taxon>
        <taxon>Sordariomycetes</taxon>
        <taxon>Sordariomycetidae</taxon>
        <taxon>Sordariales</taxon>
        <taxon>Diplogelasinosporaceae</taxon>
        <taxon>Diplogelasinospora</taxon>
    </lineage>
</organism>
<evidence type="ECO:0000313" key="19">
    <source>
        <dbReference type="Proteomes" id="UP001303473"/>
    </source>
</evidence>
<keyword evidence="7" id="KW-0963">Cytoplasm</keyword>
<keyword evidence="12" id="KW-0206">Cytoskeleton</keyword>
<evidence type="ECO:0000256" key="7">
    <source>
        <dbReference type="ARBA" id="ARBA00022490"/>
    </source>
</evidence>
<dbReference type="GO" id="GO:0044732">
    <property type="term" value="C:mitotic spindle pole body"/>
    <property type="evidence" value="ECO:0007669"/>
    <property type="project" value="TreeGrafter"/>
</dbReference>
<evidence type="ECO:0000256" key="10">
    <source>
        <dbReference type="ARBA" id="ARBA00022776"/>
    </source>
</evidence>